<dbReference type="EMBL" id="HBNR01067935">
    <property type="protein sequence ID" value="CAE4640990.1"/>
    <property type="molecule type" value="Transcribed_RNA"/>
</dbReference>
<accession>A0A6T1JRB9</accession>
<name>A0A6T1JRB9_9DINO</name>
<dbReference type="EMBL" id="HBNR01067936">
    <property type="protein sequence ID" value="CAE4640991.1"/>
    <property type="molecule type" value="Transcribed_RNA"/>
</dbReference>
<reference evidence="1" key="1">
    <citation type="submission" date="2021-01" db="EMBL/GenBank/DDBJ databases">
        <authorList>
            <person name="Corre E."/>
            <person name="Pelletier E."/>
            <person name="Niang G."/>
            <person name="Scheremetjew M."/>
            <person name="Finn R."/>
            <person name="Kale V."/>
            <person name="Holt S."/>
            <person name="Cochrane G."/>
            <person name="Meng A."/>
            <person name="Brown T."/>
            <person name="Cohen L."/>
        </authorList>
    </citation>
    <scope>NUCLEOTIDE SEQUENCE</scope>
    <source>
        <strain evidence="1">CCMP3105</strain>
    </source>
</reference>
<dbReference type="AlphaFoldDB" id="A0A6T1JRB9"/>
<proteinExistence type="predicted"/>
<evidence type="ECO:0000313" key="1">
    <source>
        <dbReference type="EMBL" id="CAE4640990.1"/>
    </source>
</evidence>
<evidence type="ECO:0000313" key="2">
    <source>
        <dbReference type="EMBL" id="CAE4640991.1"/>
    </source>
</evidence>
<organism evidence="1">
    <name type="scientific">Alexandrium monilatum</name>
    <dbReference type="NCBI Taxonomy" id="311494"/>
    <lineage>
        <taxon>Eukaryota</taxon>
        <taxon>Sar</taxon>
        <taxon>Alveolata</taxon>
        <taxon>Dinophyceae</taxon>
        <taxon>Gonyaulacales</taxon>
        <taxon>Pyrocystaceae</taxon>
        <taxon>Alexandrium</taxon>
    </lineage>
</organism>
<protein>
    <submittedName>
        <fullName evidence="1">Uncharacterized protein</fullName>
    </submittedName>
</protein>
<gene>
    <name evidence="1" type="ORF">AMON00008_LOCUS48040</name>
    <name evidence="2" type="ORF">AMON00008_LOCUS48041</name>
</gene>
<sequence>MRQWFKLQRAYDLMEAHERRTGRAFDLVLKLRTDLELPGPLSLADFPEVLVARVVYTVLDLLFLCSREAARTLLGDIQHRLEGRAGNERRILPIKYDKLLRGDGRDVAMQVFPDLGSERFREAVQQNHINVVKMEVRRHRAALEALHRRADAGEVLPIVSGHWRFRNDTQEYKKWEELGRLPKDDEMDSIRHWYYHLHTATPEVSARGWPVKVPLSRMRHYRQCNCEPPDCFRADLPYPWPPLERLRRLRGRWQTLLEERFKGDP</sequence>